<accession>A0ABS5FJA3</accession>
<dbReference type="InterPro" id="IPR018062">
    <property type="entry name" value="HTH_AraC-typ_CS"/>
</dbReference>
<evidence type="ECO:0000256" key="2">
    <source>
        <dbReference type="ARBA" id="ARBA00023125"/>
    </source>
</evidence>
<protein>
    <submittedName>
        <fullName evidence="5">Helix-turn-helix transcriptional regulator</fullName>
    </submittedName>
</protein>
<dbReference type="RefSeq" id="WP_212493030.1">
    <property type="nucleotide sequence ID" value="NZ_JAFCJH010000014.1"/>
</dbReference>
<keyword evidence="1" id="KW-0805">Transcription regulation</keyword>
<reference evidence="6" key="1">
    <citation type="journal article" date="2021" name="ISME J.">
        <title>Evolutionary origin and ecological implication of a unique nif island in free-living Bradyrhizobium lineages.</title>
        <authorList>
            <person name="Tao J."/>
        </authorList>
    </citation>
    <scope>NUCLEOTIDE SEQUENCE [LARGE SCALE GENOMIC DNA]</scope>
    <source>
        <strain evidence="6">SZCCT0434</strain>
    </source>
</reference>
<dbReference type="Pfam" id="PF12833">
    <property type="entry name" value="HTH_18"/>
    <property type="match status" value="1"/>
</dbReference>
<organism evidence="5 6">
    <name type="scientific">Bradyrhizobium jicamae</name>
    <dbReference type="NCBI Taxonomy" id="280332"/>
    <lineage>
        <taxon>Bacteria</taxon>
        <taxon>Pseudomonadati</taxon>
        <taxon>Pseudomonadota</taxon>
        <taxon>Alphaproteobacteria</taxon>
        <taxon>Hyphomicrobiales</taxon>
        <taxon>Nitrobacteraceae</taxon>
        <taxon>Bradyrhizobium</taxon>
    </lineage>
</organism>
<dbReference type="Proteomes" id="UP001315278">
    <property type="component" value="Unassembled WGS sequence"/>
</dbReference>
<feature type="domain" description="HTH araC/xylS-type" evidence="4">
    <location>
        <begin position="227"/>
        <end position="325"/>
    </location>
</feature>
<dbReference type="PROSITE" id="PS00041">
    <property type="entry name" value="HTH_ARAC_FAMILY_1"/>
    <property type="match status" value="1"/>
</dbReference>
<dbReference type="Gene3D" id="1.10.10.60">
    <property type="entry name" value="Homeodomain-like"/>
    <property type="match status" value="1"/>
</dbReference>
<proteinExistence type="predicted"/>
<dbReference type="EMBL" id="JAFCJH010000014">
    <property type="protein sequence ID" value="MBR0796852.1"/>
    <property type="molecule type" value="Genomic_DNA"/>
</dbReference>
<keyword evidence="3" id="KW-0804">Transcription</keyword>
<sequence length="334" mass="38152">MKLLLRPTGEHEIQRQARRSLHMQTYMDYGSAKFHLLYPQIRSQVHHSSRGLGWNSITASSQRTEPFEEASFPPARKLFLVLHLTDQTRIERRLESRWTQKQLPSGAVSLVPAGCAVDVRLHHTHEFVVASLSSSILEEVAVDLIKHDPSRLEFIPEFGAIDPVLQRQVQYLHRLIANRSEGLKQSNTLHGETIAALIAAQLIQAHSATDKLPDRSSREGLPRRNLNRVEEYMQAHMGRKIQLRDLARLCNLSVSQLIRQFRVATGVTPHQYLMRIRIERVRTLLARGGIPISEIALDCGFCGQEHLTTAFRRFFGVTPRAFARTELSINRDRD</sequence>
<dbReference type="PANTHER" id="PTHR46796">
    <property type="entry name" value="HTH-TYPE TRANSCRIPTIONAL ACTIVATOR RHAS-RELATED"/>
    <property type="match status" value="1"/>
</dbReference>
<dbReference type="SUPFAM" id="SSF46689">
    <property type="entry name" value="Homeodomain-like"/>
    <property type="match status" value="2"/>
</dbReference>
<evidence type="ECO:0000256" key="1">
    <source>
        <dbReference type="ARBA" id="ARBA00023015"/>
    </source>
</evidence>
<dbReference type="SMART" id="SM00342">
    <property type="entry name" value="HTH_ARAC"/>
    <property type="match status" value="1"/>
</dbReference>
<gene>
    <name evidence="5" type="ORF">JQ615_15760</name>
</gene>
<comment type="caution">
    <text evidence="5">The sequence shown here is derived from an EMBL/GenBank/DDBJ whole genome shotgun (WGS) entry which is preliminary data.</text>
</comment>
<name>A0ABS5FJA3_9BRAD</name>
<dbReference type="InterPro" id="IPR009057">
    <property type="entry name" value="Homeodomain-like_sf"/>
</dbReference>
<keyword evidence="6" id="KW-1185">Reference proteome</keyword>
<evidence type="ECO:0000313" key="6">
    <source>
        <dbReference type="Proteomes" id="UP001315278"/>
    </source>
</evidence>
<evidence type="ECO:0000256" key="3">
    <source>
        <dbReference type="ARBA" id="ARBA00023163"/>
    </source>
</evidence>
<dbReference type="InterPro" id="IPR050204">
    <property type="entry name" value="AraC_XylS_family_regulators"/>
</dbReference>
<dbReference type="PANTHER" id="PTHR46796:SF6">
    <property type="entry name" value="ARAC SUBFAMILY"/>
    <property type="match status" value="1"/>
</dbReference>
<dbReference type="PROSITE" id="PS01124">
    <property type="entry name" value="HTH_ARAC_FAMILY_2"/>
    <property type="match status" value="1"/>
</dbReference>
<evidence type="ECO:0000259" key="4">
    <source>
        <dbReference type="PROSITE" id="PS01124"/>
    </source>
</evidence>
<evidence type="ECO:0000313" key="5">
    <source>
        <dbReference type="EMBL" id="MBR0796852.1"/>
    </source>
</evidence>
<dbReference type="InterPro" id="IPR018060">
    <property type="entry name" value="HTH_AraC"/>
</dbReference>
<keyword evidence="2" id="KW-0238">DNA-binding</keyword>